<comment type="catalytic activity">
    <reaction evidence="1 16 17">
        <text>(2R,3S)-3-isopropylmalate + NAD(+) = 4-methyl-2-oxopentanoate + CO2 + NADH</text>
        <dbReference type="Rhea" id="RHEA:32271"/>
        <dbReference type="ChEBI" id="CHEBI:16526"/>
        <dbReference type="ChEBI" id="CHEBI:17865"/>
        <dbReference type="ChEBI" id="CHEBI:35121"/>
        <dbReference type="ChEBI" id="CHEBI:57540"/>
        <dbReference type="ChEBI" id="CHEBI:57945"/>
        <dbReference type="EC" id="1.1.1.85"/>
    </reaction>
</comment>
<evidence type="ECO:0000256" key="13">
    <source>
        <dbReference type="ARBA" id="ARBA00023027"/>
    </source>
</evidence>
<dbReference type="PROSITE" id="PS00470">
    <property type="entry name" value="IDH_IMDH"/>
    <property type="match status" value="1"/>
</dbReference>
<gene>
    <name evidence="16" type="primary">leuB</name>
    <name evidence="19" type="ORF">EDD72_106123</name>
</gene>
<evidence type="ECO:0000256" key="7">
    <source>
        <dbReference type="ARBA" id="ARBA00022430"/>
    </source>
</evidence>
<evidence type="ECO:0000256" key="17">
    <source>
        <dbReference type="RuleBase" id="RU004445"/>
    </source>
</evidence>
<keyword evidence="11 16" id="KW-0460">Magnesium</keyword>
<evidence type="ECO:0000313" key="20">
    <source>
        <dbReference type="Proteomes" id="UP000295788"/>
    </source>
</evidence>
<feature type="binding site" evidence="16">
    <location>
        <position position="221"/>
    </location>
    <ligand>
        <name>substrate</name>
    </ligand>
</feature>
<keyword evidence="9 16" id="KW-0028">Amino-acid biosynthesis</keyword>
<evidence type="ECO:0000256" key="10">
    <source>
        <dbReference type="ARBA" id="ARBA00022723"/>
    </source>
</evidence>
<dbReference type="AlphaFoldDB" id="A0A4R3KIT1"/>
<organism evidence="19 20">
    <name type="scientific">Tepidibacillus fermentans</name>
    <dbReference type="NCBI Taxonomy" id="1281767"/>
    <lineage>
        <taxon>Bacteria</taxon>
        <taxon>Bacillati</taxon>
        <taxon>Bacillota</taxon>
        <taxon>Bacilli</taxon>
        <taxon>Bacillales</taxon>
        <taxon>Bacillaceae</taxon>
        <taxon>Tepidibacillus</taxon>
    </lineage>
</organism>
<evidence type="ECO:0000256" key="11">
    <source>
        <dbReference type="ARBA" id="ARBA00022842"/>
    </source>
</evidence>
<dbReference type="EMBL" id="SMAB01000006">
    <property type="protein sequence ID" value="TCS83194.1"/>
    <property type="molecule type" value="Genomic_DNA"/>
</dbReference>
<dbReference type="FunFam" id="3.40.718.10:FF:000028">
    <property type="entry name" value="3-isopropylmalate dehydrogenase"/>
    <property type="match status" value="1"/>
</dbReference>
<feature type="binding site" evidence="16">
    <location>
        <position position="221"/>
    </location>
    <ligand>
        <name>Mg(2+)</name>
        <dbReference type="ChEBI" id="CHEBI:18420"/>
    </ligand>
</feature>
<evidence type="ECO:0000256" key="8">
    <source>
        <dbReference type="ARBA" id="ARBA00022490"/>
    </source>
</evidence>
<dbReference type="RefSeq" id="WP_132768189.1">
    <property type="nucleotide sequence ID" value="NZ_SMAB01000006.1"/>
</dbReference>
<keyword evidence="16" id="KW-0464">Manganese</keyword>
<comment type="subunit">
    <text evidence="6 16 17">Homodimer.</text>
</comment>
<name>A0A4R3KIT1_9BACI</name>
<comment type="function">
    <text evidence="15 16 17">Catalyzes the oxidation of 3-carboxy-2-hydroxy-4-methylpentanoate (3-isopropylmalate) to 3-carboxy-4-methyl-2-oxopentanoate. The product decarboxylates to 4-methyl-2 oxopentanoate.</text>
</comment>
<keyword evidence="13 16" id="KW-0520">NAD</keyword>
<feature type="binding site" evidence="16">
    <location>
        <position position="245"/>
    </location>
    <ligand>
        <name>Mg(2+)</name>
        <dbReference type="ChEBI" id="CHEBI:18420"/>
    </ligand>
</feature>
<comment type="pathway">
    <text evidence="4 16 17">Amino-acid biosynthesis; L-leucine biosynthesis; L-leucine from 3-methyl-2-oxobutanoate: step 3/4.</text>
</comment>
<comment type="cofactor">
    <cofactor evidence="16 17">
        <name>Mg(2+)</name>
        <dbReference type="ChEBI" id="CHEBI:18420"/>
    </cofactor>
    <cofactor evidence="16 17">
        <name>Mn(2+)</name>
        <dbReference type="ChEBI" id="CHEBI:29035"/>
    </cofactor>
    <text evidence="16 17">Binds 1 Mg(2+) or Mn(2+) ion per subunit.</text>
</comment>
<evidence type="ECO:0000256" key="14">
    <source>
        <dbReference type="ARBA" id="ARBA00023304"/>
    </source>
</evidence>
<dbReference type="InterPro" id="IPR024084">
    <property type="entry name" value="IsoPropMal-DH-like_dom"/>
</dbReference>
<dbReference type="Proteomes" id="UP000295788">
    <property type="component" value="Unassembled WGS sequence"/>
</dbReference>
<keyword evidence="10 16" id="KW-0479">Metal-binding</keyword>
<keyword evidence="7 16" id="KW-0432">Leucine biosynthesis</keyword>
<feature type="binding site" evidence="16">
    <location>
        <position position="105"/>
    </location>
    <ligand>
        <name>substrate</name>
    </ligand>
</feature>
<proteinExistence type="inferred from homology"/>
<evidence type="ECO:0000256" key="12">
    <source>
        <dbReference type="ARBA" id="ARBA00023002"/>
    </source>
</evidence>
<dbReference type="OrthoDB" id="9806254at2"/>
<dbReference type="SMART" id="SM01329">
    <property type="entry name" value="Iso_dh"/>
    <property type="match status" value="1"/>
</dbReference>
<comment type="similarity">
    <text evidence="5 16">Belongs to the isocitrate and isopropylmalate dehydrogenases family. LeuB type 1 subfamily.</text>
</comment>
<feature type="site" description="Important for catalysis" evidence="16">
    <location>
        <position position="189"/>
    </location>
</feature>
<feature type="binding site" evidence="16">
    <location>
        <position position="249"/>
    </location>
    <ligand>
        <name>Mg(2+)</name>
        <dbReference type="ChEBI" id="CHEBI:18420"/>
    </ligand>
</feature>
<dbReference type="GO" id="GO:0051287">
    <property type="term" value="F:NAD binding"/>
    <property type="evidence" value="ECO:0007669"/>
    <property type="project" value="InterPro"/>
</dbReference>
<evidence type="ECO:0000313" key="19">
    <source>
        <dbReference type="EMBL" id="TCS83194.1"/>
    </source>
</evidence>
<dbReference type="GO" id="GO:0005829">
    <property type="term" value="C:cytosol"/>
    <property type="evidence" value="ECO:0007669"/>
    <property type="project" value="TreeGrafter"/>
</dbReference>
<comment type="cofactor">
    <cofactor evidence="2">
        <name>Mn(2+)</name>
        <dbReference type="ChEBI" id="CHEBI:29035"/>
    </cofactor>
</comment>
<dbReference type="HAMAP" id="MF_01033">
    <property type="entry name" value="LeuB_type1"/>
    <property type="match status" value="1"/>
</dbReference>
<feature type="domain" description="Isopropylmalate dehydrogenase-like" evidence="18">
    <location>
        <begin position="3"/>
        <end position="350"/>
    </location>
</feature>
<evidence type="ECO:0000256" key="15">
    <source>
        <dbReference type="ARBA" id="ARBA00023577"/>
    </source>
</evidence>
<dbReference type="Pfam" id="PF00180">
    <property type="entry name" value="Iso_dh"/>
    <property type="match status" value="1"/>
</dbReference>
<evidence type="ECO:0000256" key="3">
    <source>
        <dbReference type="ARBA" id="ARBA00004496"/>
    </source>
</evidence>
<comment type="subcellular location">
    <subcellularLocation>
        <location evidence="3 16">Cytoplasm</location>
    </subcellularLocation>
</comment>
<feature type="binding site" evidence="16">
    <location>
        <begin position="279"/>
        <end position="291"/>
    </location>
    <ligand>
        <name>NAD(+)</name>
        <dbReference type="ChEBI" id="CHEBI:57540"/>
    </ligand>
</feature>
<evidence type="ECO:0000256" key="4">
    <source>
        <dbReference type="ARBA" id="ARBA00004762"/>
    </source>
</evidence>
<evidence type="ECO:0000256" key="9">
    <source>
        <dbReference type="ARBA" id="ARBA00022605"/>
    </source>
</evidence>
<dbReference type="Gene3D" id="3.40.718.10">
    <property type="entry name" value="Isopropylmalate Dehydrogenase"/>
    <property type="match status" value="1"/>
</dbReference>
<keyword evidence="20" id="KW-1185">Reference proteome</keyword>
<dbReference type="GO" id="GO:0000287">
    <property type="term" value="F:magnesium ion binding"/>
    <property type="evidence" value="ECO:0007669"/>
    <property type="project" value="InterPro"/>
</dbReference>
<keyword evidence="14 16" id="KW-0100">Branched-chain amino acid biosynthesis</keyword>
<feature type="binding site" evidence="16">
    <location>
        <position position="133"/>
    </location>
    <ligand>
        <name>substrate</name>
    </ligand>
</feature>
<evidence type="ECO:0000259" key="18">
    <source>
        <dbReference type="SMART" id="SM01329"/>
    </source>
</evidence>
<evidence type="ECO:0000256" key="5">
    <source>
        <dbReference type="ARBA" id="ARBA00008319"/>
    </source>
</evidence>
<evidence type="ECO:0000256" key="6">
    <source>
        <dbReference type="ARBA" id="ARBA00011738"/>
    </source>
</evidence>
<protein>
    <recommendedName>
        <fullName evidence="16">3-isopropylmalate dehydrogenase</fullName>
        <ecNumber evidence="16">1.1.1.85</ecNumber>
    </recommendedName>
    <alternativeName>
        <fullName evidence="16">3-IPM-DH</fullName>
    </alternativeName>
    <alternativeName>
        <fullName evidence="16">Beta-IPM dehydrogenase</fullName>
        <shortName evidence="16">IMDH</shortName>
    </alternativeName>
</protein>
<evidence type="ECO:0000256" key="16">
    <source>
        <dbReference type="HAMAP-Rule" id="MF_01033"/>
    </source>
</evidence>
<keyword evidence="8 16" id="KW-0963">Cytoplasm</keyword>
<keyword evidence="12 16" id="KW-0560">Oxidoreductase</keyword>
<sequence>MPKIAVLPGDGIGPEIVAEAVKVLKTIEEISGVHFEIDEYLVGGVAIDETGNPLPAETLEACLESDAVLLGAVGGPKWDDLPGNLRPEKALLGLRKELQLFSNLRPVKTYDSLISASTLKPEVIQGVDLLVIRELTGGIYFGEKSTEITENGIKVTDSLTYTEKEIERIVRLGFETAMKRRKKLTSVDKANVLESSRVWRKVVEKVAADYPEVELSHMLVDNCAMQLVRYPKQFDVIVTENMFGDILSDEAAMLTGSIGMLPSASIGTEKVAMYEPIHGSAPDIAGQGLANPLATILSVAMMLKYSFNLNQESEQIEQAVQKVLDAGYRTKDLATTESKIVSTKEMGELVIQAMKDE</sequence>
<feature type="site" description="Important for catalysis" evidence="16">
    <location>
        <position position="140"/>
    </location>
</feature>
<dbReference type="GO" id="GO:0009098">
    <property type="term" value="P:L-leucine biosynthetic process"/>
    <property type="evidence" value="ECO:0007669"/>
    <property type="project" value="UniProtKB-UniRule"/>
</dbReference>
<dbReference type="InterPro" id="IPR004429">
    <property type="entry name" value="Isopropylmalate_DH"/>
</dbReference>
<reference evidence="19 20" key="1">
    <citation type="submission" date="2019-03" db="EMBL/GenBank/DDBJ databases">
        <title>Genomic Encyclopedia of Type Strains, Phase IV (KMG-IV): sequencing the most valuable type-strain genomes for metagenomic binning, comparative biology and taxonomic classification.</title>
        <authorList>
            <person name="Goeker M."/>
        </authorList>
    </citation>
    <scope>NUCLEOTIDE SEQUENCE [LARGE SCALE GENOMIC DNA]</scope>
    <source>
        <strain evidence="19 20">DSM 23802</strain>
    </source>
</reference>
<feature type="binding site" evidence="16">
    <location>
        <position position="95"/>
    </location>
    <ligand>
        <name>substrate</name>
    </ligand>
</feature>
<comment type="caution">
    <text evidence="19">The sequence shown here is derived from an EMBL/GenBank/DDBJ whole genome shotgun (WGS) entry which is preliminary data.</text>
</comment>
<dbReference type="EC" id="1.1.1.85" evidence="16"/>
<evidence type="ECO:0000256" key="1">
    <source>
        <dbReference type="ARBA" id="ARBA00000624"/>
    </source>
</evidence>
<dbReference type="GO" id="GO:0003862">
    <property type="term" value="F:3-isopropylmalate dehydrogenase activity"/>
    <property type="evidence" value="ECO:0007669"/>
    <property type="project" value="UniProtKB-UniRule"/>
</dbReference>
<dbReference type="SUPFAM" id="SSF53659">
    <property type="entry name" value="Isocitrate/Isopropylmalate dehydrogenase-like"/>
    <property type="match status" value="1"/>
</dbReference>
<evidence type="ECO:0000256" key="2">
    <source>
        <dbReference type="ARBA" id="ARBA00001936"/>
    </source>
</evidence>
<accession>A0A4R3KIT1</accession>
<dbReference type="InterPro" id="IPR019818">
    <property type="entry name" value="IsoCit/isopropylmalate_DH_CS"/>
</dbReference>
<feature type="binding site" evidence="16">
    <location>
        <begin position="75"/>
        <end position="88"/>
    </location>
    <ligand>
        <name>NAD(+)</name>
        <dbReference type="ChEBI" id="CHEBI:57540"/>
    </ligand>
</feature>
<dbReference type="UniPathway" id="UPA00048">
    <property type="reaction ID" value="UER00072"/>
</dbReference>
<dbReference type="NCBIfam" id="TIGR00169">
    <property type="entry name" value="leuB"/>
    <property type="match status" value="1"/>
</dbReference>
<dbReference type="PANTHER" id="PTHR42979">
    <property type="entry name" value="3-ISOPROPYLMALATE DEHYDROGENASE"/>
    <property type="match status" value="1"/>
</dbReference>
<dbReference type="PANTHER" id="PTHR42979:SF1">
    <property type="entry name" value="3-ISOPROPYLMALATE DEHYDROGENASE"/>
    <property type="match status" value="1"/>
</dbReference>